<feature type="compositionally biased region" description="Low complexity" evidence="3">
    <location>
        <begin position="293"/>
        <end position="307"/>
    </location>
</feature>
<feature type="domain" description="J" evidence="4">
    <location>
        <begin position="19"/>
        <end position="88"/>
    </location>
</feature>
<dbReference type="PROSITE" id="PS50005">
    <property type="entry name" value="TPR"/>
    <property type="match status" value="1"/>
</dbReference>
<dbReference type="InterPro" id="IPR019734">
    <property type="entry name" value="TPR_rpt"/>
</dbReference>
<dbReference type="PANTHER" id="PTHR44145:SF3">
    <property type="entry name" value="DNAJ HOMOLOG SUBFAMILY A MEMBER 3, MITOCHONDRIAL"/>
    <property type="match status" value="1"/>
</dbReference>
<evidence type="ECO:0000256" key="1">
    <source>
        <dbReference type="ARBA" id="ARBA00023186"/>
    </source>
</evidence>
<feature type="repeat" description="TPR" evidence="2">
    <location>
        <begin position="249"/>
        <end position="282"/>
    </location>
</feature>
<gene>
    <name evidence="5" type="ORF">GS597_10090</name>
</gene>
<dbReference type="Gene3D" id="1.10.287.110">
    <property type="entry name" value="DnaJ domain"/>
    <property type="match status" value="1"/>
</dbReference>
<dbReference type="PROSITE" id="PS50076">
    <property type="entry name" value="DNAJ_2"/>
    <property type="match status" value="1"/>
</dbReference>
<comment type="caution">
    <text evidence="5">The sequence shown here is derived from an EMBL/GenBank/DDBJ whole genome shotgun (WGS) entry which is preliminary data.</text>
</comment>
<protein>
    <submittedName>
        <fullName evidence="5">DnaJ domain-containing protein</fullName>
    </submittedName>
</protein>
<dbReference type="Gene3D" id="1.25.40.10">
    <property type="entry name" value="Tetratricopeptide repeat domain"/>
    <property type="match status" value="1"/>
</dbReference>
<sequence>MTSLTLKMDSGLAAFDCPDHYATLGIPIGASSKSIRKRYLSLARSLHPDSCGSGVDKDLASLLLSKLINPAYEVLSNEKQREEYSVLLRLVGKRVYQERNLSYFKTQGAQAVLESENYESLYDQTVTTLAQSQYNVLDHVMGLINELSELNLAYLMRQENQPTHPKPASGTMGMPTAPPPVAVASPPDMEAPVASAVAPATRTPAPKQPPADSFVSQYCRRAEELIDKKAYEMAIKELKDALGLDAKSATCHSLLGTIYLHQSRPTMAKVHFNQALKINPQEIAAIKGLETLNKQQKAQQKNQQKNPAKPPHQSTHASKPAAKKSGRGLFGFFGGK</sequence>
<dbReference type="Proteomes" id="UP000607397">
    <property type="component" value="Unassembled WGS sequence"/>
</dbReference>
<evidence type="ECO:0000313" key="6">
    <source>
        <dbReference type="Proteomes" id="UP000607397"/>
    </source>
</evidence>
<dbReference type="EMBL" id="WVIC01000017">
    <property type="protein sequence ID" value="NCJ06851.1"/>
    <property type="molecule type" value="Genomic_DNA"/>
</dbReference>
<dbReference type="SUPFAM" id="SSF46565">
    <property type="entry name" value="Chaperone J-domain"/>
    <property type="match status" value="1"/>
</dbReference>
<evidence type="ECO:0000313" key="5">
    <source>
        <dbReference type="EMBL" id="NCJ06851.1"/>
    </source>
</evidence>
<keyword evidence="6" id="KW-1185">Reference proteome</keyword>
<dbReference type="RefSeq" id="WP_161825324.1">
    <property type="nucleotide sequence ID" value="NZ_WVIC01000017.1"/>
</dbReference>
<dbReference type="SMART" id="SM00028">
    <property type="entry name" value="TPR"/>
    <property type="match status" value="2"/>
</dbReference>
<name>A0A8K1ZZK7_9CYAN</name>
<dbReference type="SUPFAM" id="SSF48452">
    <property type="entry name" value="TPR-like"/>
    <property type="match status" value="1"/>
</dbReference>
<dbReference type="InterPro" id="IPR051938">
    <property type="entry name" value="Apopto_cytoskel_mod"/>
</dbReference>
<dbReference type="SMART" id="SM00271">
    <property type="entry name" value="DnaJ"/>
    <property type="match status" value="1"/>
</dbReference>
<evidence type="ECO:0000256" key="3">
    <source>
        <dbReference type="SAM" id="MobiDB-lite"/>
    </source>
</evidence>
<accession>A0A8K1ZZK7</accession>
<reference evidence="5" key="1">
    <citation type="submission" date="2019-12" db="EMBL/GenBank/DDBJ databases">
        <title>High-Quality draft genome sequences of three cyanobacteria isolated from the limestone walls of the Old Cathedral of Coimbra.</title>
        <authorList>
            <person name="Tiago I."/>
            <person name="Soares F."/>
            <person name="Portugal A."/>
        </authorList>
    </citation>
    <scope>NUCLEOTIDE SEQUENCE [LARGE SCALE GENOMIC DNA]</scope>
    <source>
        <strain evidence="5">C</strain>
    </source>
</reference>
<dbReference type="InterPro" id="IPR036869">
    <property type="entry name" value="J_dom_sf"/>
</dbReference>
<dbReference type="CDD" id="cd06257">
    <property type="entry name" value="DnaJ"/>
    <property type="match status" value="1"/>
</dbReference>
<dbReference type="Pfam" id="PF00226">
    <property type="entry name" value="DnaJ"/>
    <property type="match status" value="1"/>
</dbReference>
<dbReference type="Pfam" id="PF13181">
    <property type="entry name" value="TPR_8"/>
    <property type="match status" value="1"/>
</dbReference>
<dbReference type="AlphaFoldDB" id="A0A8K1ZZK7"/>
<evidence type="ECO:0000256" key="2">
    <source>
        <dbReference type="PROSITE-ProRule" id="PRU00339"/>
    </source>
</evidence>
<dbReference type="PANTHER" id="PTHR44145">
    <property type="entry name" value="DNAJ HOMOLOG SUBFAMILY A MEMBER 3, MITOCHONDRIAL"/>
    <property type="match status" value="1"/>
</dbReference>
<dbReference type="PRINTS" id="PR00625">
    <property type="entry name" value="JDOMAIN"/>
</dbReference>
<feature type="region of interest" description="Disordered" evidence="3">
    <location>
        <begin position="293"/>
        <end position="336"/>
    </location>
</feature>
<dbReference type="InterPro" id="IPR001623">
    <property type="entry name" value="DnaJ_domain"/>
</dbReference>
<keyword evidence="2" id="KW-0802">TPR repeat</keyword>
<keyword evidence="1" id="KW-0143">Chaperone</keyword>
<dbReference type="InterPro" id="IPR011990">
    <property type="entry name" value="TPR-like_helical_dom_sf"/>
</dbReference>
<organism evidence="5 6">
    <name type="scientific">Petrachloros mirabilis ULC683</name>
    <dbReference type="NCBI Taxonomy" id="2781853"/>
    <lineage>
        <taxon>Bacteria</taxon>
        <taxon>Bacillati</taxon>
        <taxon>Cyanobacteriota</taxon>
        <taxon>Cyanophyceae</taxon>
        <taxon>Synechococcales</taxon>
        <taxon>Petrachlorosaceae</taxon>
        <taxon>Petrachloros</taxon>
        <taxon>Petrachloros mirabilis</taxon>
    </lineage>
</organism>
<proteinExistence type="predicted"/>
<evidence type="ECO:0000259" key="4">
    <source>
        <dbReference type="PROSITE" id="PS50076"/>
    </source>
</evidence>